<organism evidence="8 9">
    <name type="scientific">Saccharopolyspora rosea</name>
    <dbReference type="NCBI Taxonomy" id="524884"/>
    <lineage>
        <taxon>Bacteria</taxon>
        <taxon>Bacillati</taxon>
        <taxon>Actinomycetota</taxon>
        <taxon>Actinomycetes</taxon>
        <taxon>Pseudonocardiales</taxon>
        <taxon>Pseudonocardiaceae</taxon>
        <taxon>Saccharopolyspora</taxon>
    </lineage>
</organism>
<keyword evidence="9" id="KW-1185">Reference proteome</keyword>
<name>A0ABW3FRV9_9PSEU</name>
<evidence type="ECO:0000313" key="9">
    <source>
        <dbReference type="Proteomes" id="UP001597018"/>
    </source>
</evidence>
<proteinExistence type="predicted"/>
<comment type="caution">
    <text evidence="8">The sequence shown here is derived from an EMBL/GenBank/DDBJ whole genome shotgun (WGS) entry which is preliminary data.</text>
</comment>
<evidence type="ECO:0000256" key="5">
    <source>
        <dbReference type="ARBA" id="ARBA00023136"/>
    </source>
</evidence>
<dbReference type="RefSeq" id="WP_263252488.1">
    <property type="nucleotide sequence ID" value="NZ_BAABLT010000001.1"/>
</dbReference>
<sequence>MSAYVTVFLVCALVAAYLVFVISALIGVVRSKLELVHKAAWIVAIFVFPFLGSLVWHFVGKKSRSALGNEQPVSPQVG</sequence>
<dbReference type="Proteomes" id="UP001597018">
    <property type="component" value="Unassembled WGS sequence"/>
</dbReference>
<evidence type="ECO:0000256" key="4">
    <source>
        <dbReference type="ARBA" id="ARBA00022989"/>
    </source>
</evidence>
<comment type="subcellular location">
    <subcellularLocation>
        <location evidence="1">Cell membrane</location>
        <topology evidence="1">Multi-pass membrane protein</topology>
    </subcellularLocation>
</comment>
<reference evidence="9" key="1">
    <citation type="journal article" date="2019" name="Int. J. Syst. Evol. Microbiol.">
        <title>The Global Catalogue of Microorganisms (GCM) 10K type strain sequencing project: providing services to taxonomists for standard genome sequencing and annotation.</title>
        <authorList>
            <consortium name="The Broad Institute Genomics Platform"/>
            <consortium name="The Broad Institute Genome Sequencing Center for Infectious Disease"/>
            <person name="Wu L."/>
            <person name="Ma J."/>
        </authorList>
    </citation>
    <scope>NUCLEOTIDE SEQUENCE [LARGE SCALE GENOMIC DNA]</scope>
    <source>
        <strain evidence="9">CCUG 56401</strain>
    </source>
</reference>
<keyword evidence="2" id="KW-1003">Cell membrane</keyword>
<evidence type="ECO:0000313" key="8">
    <source>
        <dbReference type="EMBL" id="MFD0919619.1"/>
    </source>
</evidence>
<feature type="transmembrane region" description="Helical" evidence="6">
    <location>
        <begin position="6"/>
        <end position="28"/>
    </location>
</feature>
<evidence type="ECO:0000256" key="6">
    <source>
        <dbReference type="SAM" id="Phobius"/>
    </source>
</evidence>
<protein>
    <submittedName>
        <fullName evidence="8">PLD nuclease N-terminal domain-containing protein</fullName>
    </submittedName>
</protein>
<dbReference type="Pfam" id="PF13396">
    <property type="entry name" value="PLDc_N"/>
    <property type="match status" value="1"/>
</dbReference>
<dbReference type="EMBL" id="JBHTIW010000003">
    <property type="protein sequence ID" value="MFD0919619.1"/>
    <property type="molecule type" value="Genomic_DNA"/>
</dbReference>
<feature type="transmembrane region" description="Helical" evidence="6">
    <location>
        <begin position="40"/>
        <end position="59"/>
    </location>
</feature>
<dbReference type="InterPro" id="IPR027379">
    <property type="entry name" value="CLS_N"/>
</dbReference>
<accession>A0ABW3FRV9</accession>
<gene>
    <name evidence="8" type="ORF">ACFQ16_07675</name>
</gene>
<keyword evidence="5 6" id="KW-0472">Membrane</keyword>
<evidence type="ECO:0000259" key="7">
    <source>
        <dbReference type="Pfam" id="PF13396"/>
    </source>
</evidence>
<feature type="domain" description="Cardiolipin synthase N-terminal" evidence="7">
    <location>
        <begin position="20"/>
        <end position="60"/>
    </location>
</feature>
<keyword evidence="4 6" id="KW-1133">Transmembrane helix</keyword>
<keyword evidence="3 6" id="KW-0812">Transmembrane</keyword>
<evidence type="ECO:0000256" key="1">
    <source>
        <dbReference type="ARBA" id="ARBA00004651"/>
    </source>
</evidence>
<evidence type="ECO:0000256" key="3">
    <source>
        <dbReference type="ARBA" id="ARBA00022692"/>
    </source>
</evidence>
<evidence type="ECO:0000256" key="2">
    <source>
        <dbReference type="ARBA" id="ARBA00022475"/>
    </source>
</evidence>